<comment type="caution">
    <text evidence="1">The sequence shown here is derived from an EMBL/GenBank/DDBJ whole genome shotgun (WGS) entry which is preliminary data.</text>
</comment>
<protein>
    <submittedName>
        <fullName evidence="1">Uncharacterized protein</fullName>
    </submittedName>
</protein>
<reference evidence="1 2" key="1">
    <citation type="submission" date="2017-09" db="EMBL/GenBank/DDBJ databases">
        <title>Large-scale bioinformatics analysis of Bacillus genomes uncovers conserved roles of natural products in bacterial physiology.</title>
        <authorList>
            <consortium name="Agbiome Team Llc"/>
            <person name="Bleich R.M."/>
            <person name="Grubbs K.J."/>
            <person name="Santa Maria K.C."/>
            <person name="Allen S.E."/>
            <person name="Farag S."/>
            <person name="Shank E.A."/>
            <person name="Bowers A."/>
        </authorList>
    </citation>
    <scope>NUCLEOTIDE SEQUENCE [LARGE SCALE GENOMIC DNA]</scope>
    <source>
        <strain evidence="1 2">AFS083741</strain>
    </source>
</reference>
<name>A0A9X6WU63_BACCE</name>
<proteinExistence type="predicted"/>
<organism evidence="1 2">
    <name type="scientific">Bacillus cereus</name>
    <dbReference type="NCBI Taxonomy" id="1396"/>
    <lineage>
        <taxon>Bacteria</taxon>
        <taxon>Bacillati</taxon>
        <taxon>Bacillota</taxon>
        <taxon>Bacilli</taxon>
        <taxon>Bacillales</taxon>
        <taxon>Bacillaceae</taxon>
        <taxon>Bacillus</taxon>
        <taxon>Bacillus cereus group</taxon>
    </lineage>
</organism>
<gene>
    <name evidence="1" type="ORF">COI98_31365</name>
</gene>
<dbReference type="AlphaFoldDB" id="A0A9X6WU63"/>
<accession>A0A9X6WU63</accession>
<dbReference type="EMBL" id="NUWJ01000397">
    <property type="protein sequence ID" value="PFK04907.1"/>
    <property type="molecule type" value="Genomic_DNA"/>
</dbReference>
<evidence type="ECO:0000313" key="2">
    <source>
        <dbReference type="Proteomes" id="UP000224413"/>
    </source>
</evidence>
<dbReference type="RefSeq" id="WP_086410920.1">
    <property type="nucleotide sequence ID" value="NZ_NUWJ01000397.1"/>
</dbReference>
<dbReference type="Proteomes" id="UP000224413">
    <property type="component" value="Unassembled WGS sequence"/>
</dbReference>
<sequence>MLIEIIPIGETREVFCGPPNFTKVVHMAPNTIYIFTCVHDNLEVTLGAFACGTLTLPASVVIDRLSSGVKAVLSCGV</sequence>
<evidence type="ECO:0000313" key="1">
    <source>
        <dbReference type="EMBL" id="PFK04907.1"/>
    </source>
</evidence>